<dbReference type="FunFam" id="1.10.238.10:FF:000551">
    <property type="entry name" value="Mutated in colorectal cancer isoform 1"/>
    <property type="match status" value="1"/>
</dbReference>
<gene>
    <name evidence="6" type="primary">MCC</name>
</gene>
<feature type="region of interest" description="Disordered" evidence="4">
    <location>
        <begin position="299"/>
        <end position="330"/>
    </location>
</feature>
<feature type="region of interest" description="Disordered" evidence="4">
    <location>
        <begin position="1"/>
        <end position="23"/>
    </location>
</feature>
<evidence type="ECO:0000256" key="4">
    <source>
        <dbReference type="SAM" id="MobiDB-lite"/>
    </source>
</evidence>
<evidence type="ECO:0000259" key="5">
    <source>
        <dbReference type="PROSITE" id="PS50222"/>
    </source>
</evidence>
<reference evidence="6 7" key="1">
    <citation type="submission" date="2020-10" db="EMBL/GenBank/DDBJ databases">
        <title>Pygocentrus nattereri (red-bellied piranha) genome, fPygNat1, primary haplotype.</title>
        <authorList>
            <person name="Myers G."/>
            <person name="Meyer A."/>
            <person name="Karagic N."/>
            <person name="Pippel M."/>
            <person name="Winkler S."/>
            <person name="Tracey A."/>
            <person name="Wood J."/>
            <person name="Formenti G."/>
            <person name="Howe K."/>
            <person name="Fedrigo O."/>
            <person name="Jarvis E.D."/>
        </authorList>
    </citation>
    <scope>NUCLEOTIDE SEQUENCE [LARGE SCALE GENOMIC DNA]</scope>
</reference>
<feature type="compositionally biased region" description="Basic and acidic residues" evidence="4">
    <location>
        <begin position="876"/>
        <end position="885"/>
    </location>
</feature>
<dbReference type="Proteomes" id="UP001501920">
    <property type="component" value="Chromosome 23"/>
</dbReference>
<evidence type="ECO:0000256" key="3">
    <source>
        <dbReference type="SAM" id="Coils"/>
    </source>
</evidence>
<dbReference type="Pfam" id="PF13499">
    <property type="entry name" value="EF-hand_7"/>
    <property type="match status" value="1"/>
</dbReference>
<protein>
    <recommendedName>
        <fullName evidence="5">EF-hand domain-containing protein</fullName>
    </recommendedName>
</protein>
<dbReference type="InterPro" id="IPR040171">
    <property type="entry name" value="USBP1-like"/>
</dbReference>
<dbReference type="GeneID" id="108430455"/>
<feature type="compositionally biased region" description="Polar residues" evidence="4">
    <location>
        <begin position="320"/>
        <end position="330"/>
    </location>
</feature>
<dbReference type="PANTHER" id="PTHR23347:SF4">
    <property type="entry name" value="COLORECTAL MUTANT CANCER PROTEIN"/>
    <property type="match status" value="1"/>
</dbReference>
<reference evidence="6" key="2">
    <citation type="submission" date="2025-08" db="UniProtKB">
        <authorList>
            <consortium name="Ensembl"/>
        </authorList>
    </citation>
    <scope>IDENTIFICATION</scope>
</reference>
<keyword evidence="2" id="KW-0106">Calcium</keyword>
<dbReference type="PANTHER" id="PTHR23347">
    <property type="entry name" value="COLORECTAL MUTANT CANCER PROTEIN MCC PROTEIN -RELATED"/>
    <property type="match status" value="1"/>
</dbReference>
<keyword evidence="1" id="KW-0479">Metal-binding</keyword>
<sequence length="1013" mass="112788">MAAAAEASASSGSSDTSSTGEEERIRRLFQTCDGDGDGYINRNDLLMVCRQLNMENSVAEIMCQLGADELGRISFEDFTRCRMQLVSEIRKEEGLLSLLSSDSDKRKLRERIASWPPSSENSLGALSAAKESWEYDSGARDLQSPDLPSPPQQQRQQCSVLLQKFLEQPGSVLEHPASLHKLLSQPSGRSTPVGGGYLDLANTLHLAAVASLKGDVVELNKRLLQSERERDALEKRLAKAQCEQSHLLREHEDVQERTTLRYEERITELHSVIAELNKKIDLLQGTTIREEDEFSELRSELSHSQQEANEDERSVDQDPDQASVSLPENQSTLVTADMDNCSDLNSELQRVLTGLESVVCGRKKSACSLSVAEVDRHIEQLTTASQHCDLAIKTVEEIEGALGRDFYPSLCEERVRWEKELAGLREENESLTAMLCSKEEDLNRTKATMSAIREERDRLRRRVRELQTRLQSVQPGGGQSSPGRLTPAGRPINPSTGELSTSSSSNDIPVAKVAERVKLSKTRSESSSTERAVLGSEISSIGVSSNVAEHLAHSLQDCSNIQEIFQTLYSHGSAISENKIREFEVETERLNSRIEHLKSQNDLLTITLEECKSNAERMSMLVGKYESNATALRLALQYSEQCIEAYELLLALAESEQGLVLGQFRAAGVSTMGEQGAEESITQVLKRAHDSRKTAENAAKDLLGRLDGSCGAAFSVTGCSVQPWESLSSNSHTSTTSSTASSCDTDFSKEDEQRLKDYVQQLKNERAAVKLTMLELESVHIDPLSYDVKPRGDSQRLDLENAVLMQELMAMKEEMAELKAQLYLLEKEKKALELKLSTREAQEQAYLVHIEHLKSEVEEQQEQRRRSLGSTGSAGAKDKSGKDSGDPSAVNVSELRNLSDSDLAAELTNALRREKKLKSRVQELVAALERLTKSSEVRHQQSAEFVNDLKRANSNLVAAYEKAKKKHQNKLKKLESQMMAMVERHETQVRMLKQRIALLEEETSRPHTNETSL</sequence>
<evidence type="ECO:0000256" key="1">
    <source>
        <dbReference type="ARBA" id="ARBA00022723"/>
    </source>
</evidence>
<dbReference type="InterPro" id="IPR011992">
    <property type="entry name" value="EF-hand-dom_pair"/>
</dbReference>
<reference evidence="6" key="3">
    <citation type="submission" date="2025-09" db="UniProtKB">
        <authorList>
            <consortium name="Ensembl"/>
        </authorList>
    </citation>
    <scope>IDENTIFICATION</scope>
</reference>
<evidence type="ECO:0000313" key="6">
    <source>
        <dbReference type="Ensembl" id="ENSPNAP00000021164.1"/>
    </source>
</evidence>
<dbReference type="InterPro" id="IPR002048">
    <property type="entry name" value="EF_hand_dom"/>
</dbReference>
<dbReference type="STRING" id="42514.ENSPNAP00000021164"/>
<name>A0A3B4DDZ1_PYGNA</name>
<keyword evidence="7" id="KW-1185">Reference proteome</keyword>
<keyword evidence="3" id="KW-0175">Coiled coil</keyword>
<dbReference type="OrthoDB" id="6256369at2759"/>
<feature type="compositionally biased region" description="Low complexity" evidence="4">
    <location>
        <begin position="726"/>
        <end position="745"/>
    </location>
</feature>
<feature type="compositionally biased region" description="Low complexity" evidence="4">
    <location>
        <begin position="1"/>
        <end position="19"/>
    </location>
</feature>
<dbReference type="CTD" id="4163"/>
<dbReference type="AlphaFoldDB" id="A0A3B4DDZ1"/>
<dbReference type="InterPro" id="IPR019536">
    <property type="entry name" value="USHBP1_PDZ-bd"/>
</dbReference>
<feature type="coiled-coil region" evidence="3">
    <location>
        <begin position="904"/>
        <end position="1002"/>
    </location>
</feature>
<dbReference type="Pfam" id="PF10506">
    <property type="entry name" value="USHBP1_PDZ-bd"/>
    <property type="match status" value="2"/>
</dbReference>
<accession>A0A3B4DDZ1</accession>
<feature type="region of interest" description="Disordered" evidence="4">
    <location>
        <begin position="857"/>
        <end position="894"/>
    </location>
</feature>
<evidence type="ECO:0000256" key="2">
    <source>
        <dbReference type="ARBA" id="ARBA00022837"/>
    </source>
</evidence>
<dbReference type="Gene3D" id="1.10.238.10">
    <property type="entry name" value="EF-hand"/>
    <property type="match status" value="1"/>
</dbReference>
<feature type="region of interest" description="Disordered" evidence="4">
    <location>
        <begin position="468"/>
        <end position="507"/>
    </location>
</feature>
<feature type="coiled-coil region" evidence="3">
    <location>
        <begin position="209"/>
        <end position="257"/>
    </location>
</feature>
<dbReference type="GO" id="GO:0005509">
    <property type="term" value="F:calcium ion binding"/>
    <property type="evidence" value="ECO:0007669"/>
    <property type="project" value="InterPro"/>
</dbReference>
<feature type="coiled-coil region" evidence="3">
    <location>
        <begin position="580"/>
        <end position="614"/>
    </location>
</feature>
<dbReference type="RefSeq" id="XP_017558435.1">
    <property type="nucleotide sequence ID" value="XM_017702946.2"/>
</dbReference>
<dbReference type="SMART" id="SM00054">
    <property type="entry name" value="EFh"/>
    <property type="match status" value="2"/>
</dbReference>
<feature type="region of interest" description="Disordered" evidence="4">
    <location>
        <begin position="725"/>
        <end position="747"/>
    </location>
</feature>
<feature type="domain" description="EF-hand" evidence="5">
    <location>
        <begin position="20"/>
        <end position="55"/>
    </location>
</feature>
<dbReference type="CDD" id="cd00051">
    <property type="entry name" value="EFh"/>
    <property type="match status" value="1"/>
</dbReference>
<dbReference type="PROSITE" id="PS00018">
    <property type="entry name" value="EF_HAND_1"/>
    <property type="match status" value="1"/>
</dbReference>
<dbReference type="InterPro" id="IPR018247">
    <property type="entry name" value="EF_Hand_1_Ca_BS"/>
</dbReference>
<evidence type="ECO:0000313" key="7">
    <source>
        <dbReference type="Proteomes" id="UP001501920"/>
    </source>
</evidence>
<proteinExistence type="predicted"/>
<dbReference type="PROSITE" id="PS50222">
    <property type="entry name" value="EF_HAND_2"/>
    <property type="match status" value="1"/>
</dbReference>
<dbReference type="Ensembl" id="ENSPNAT00000032269.2">
    <property type="protein sequence ID" value="ENSPNAP00000021164.1"/>
    <property type="gene ID" value="ENSPNAG00000028222.2"/>
</dbReference>
<organism evidence="6 7">
    <name type="scientific">Pygocentrus nattereri</name>
    <name type="common">Red-bellied piranha</name>
    <dbReference type="NCBI Taxonomy" id="42514"/>
    <lineage>
        <taxon>Eukaryota</taxon>
        <taxon>Metazoa</taxon>
        <taxon>Chordata</taxon>
        <taxon>Craniata</taxon>
        <taxon>Vertebrata</taxon>
        <taxon>Euteleostomi</taxon>
        <taxon>Actinopterygii</taxon>
        <taxon>Neopterygii</taxon>
        <taxon>Teleostei</taxon>
        <taxon>Ostariophysi</taxon>
        <taxon>Characiformes</taxon>
        <taxon>Characoidei</taxon>
        <taxon>Pygocentrus</taxon>
    </lineage>
</organism>
<dbReference type="GeneTree" id="ENSGT00530000063974"/>
<dbReference type="SUPFAM" id="SSF47473">
    <property type="entry name" value="EF-hand"/>
    <property type="match status" value="1"/>
</dbReference>